<dbReference type="PANTHER" id="PTHR43194:SF2">
    <property type="entry name" value="PEROXISOMAL MEMBRANE PROTEIN LPX1"/>
    <property type="match status" value="1"/>
</dbReference>
<evidence type="ECO:0000313" key="4">
    <source>
        <dbReference type="Proteomes" id="UP000777482"/>
    </source>
</evidence>
<evidence type="ECO:0000256" key="1">
    <source>
        <dbReference type="SAM" id="MobiDB-lite"/>
    </source>
</evidence>
<dbReference type="Gene3D" id="3.40.50.1820">
    <property type="entry name" value="alpha/beta hydrolase"/>
    <property type="match status" value="1"/>
</dbReference>
<comment type="caution">
    <text evidence="3">The sequence shown here is derived from an EMBL/GenBank/DDBJ whole genome shotgun (WGS) entry which is preliminary data.</text>
</comment>
<organism evidence="3 4">
    <name type="scientific">Rhodotorula mucilaginosa</name>
    <name type="common">Yeast</name>
    <name type="synonym">Rhodotorula rubra</name>
    <dbReference type="NCBI Taxonomy" id="5537"/>
    <lineage>
        <taxon>Eukaryota</taxon>
        <taxon>Fungi</taxon>
        <taxon>Dikarya</taxon>
        <taxon>Basidiomycota</taxon>
        <taxon>Pucciniomycotina</taxon>
        <taxon>Microbotryomycetes</taxon>
        <taxon>Sporidiobolales</taxon>
        <taxon>Sporidiobolaceae</taxon>
        <taxon>Rhodotorula</taxon>
    </lineage>
</organism>
<sequence>MDELQKRIPPLTGPLLPLLPPKPLNRRLPRLPPRPATSPSRSAIAPGWTCDSLVLPAAFPRMFPNNTKRPTDPTRDPTAAAGGTKPDSLNEGFDRLVREQLEAFTHPVSLDDRDELDKQEQLVIVGNRYRPPPPRSRNAAPSGPGLTLVLSHANEVWEPVLQDLVAELERRDSTLPIEEIWALDCTVQGDAAILNEEVIGSTYNWAENGRDLLNFIAYYLDAQDANSDSSDSLPRPAPDVPPELGLLDNVASIDPGSAIPTERTYRGRLIVGIGHSLGGSATVFAATACPALFSSLVLVDPVLSPPTMFDPRKTALVAMGALRRRGVWNSRKEAKESFLAKPFFRAWDPRIVDGYVDLGMHELGTGQVALKTKPFYEAVSPSFAALAKFPPHLEQTPAQKQITFLGSLCDTSLRSTLRLQDLTRRLPLHYIFADTGRSMLPEEATSYLLEHATPHATWTRVPGAGHLVSLEKPTETAHRLAEFLETTYPNGGGGGNGSLTKAAPAKL</sequence>
<dbReference type="PANTHER" id="PTHR43194">
    <property type="entry name" value="HYDROLASE ALPHA/BETA FOLD FAMILY"/>
    <property type="match status" value="1"/>
</dbReference>
<evidence type="ECO:0000313" key="3">
    <source>
        <dbReference type="EMBL" id="KAG0662709.1"/>
    </source>
</evidence>
<dbReference type="EMBL" id="PUHQ01000025">
    <property type="protein sequence ID" value="KAG0662709.1"/>
    <property type="molecule type" value="Genomic_DNA"/>
</dbReference>
<dbReference type="Pfam" id="PF12697">
    <property type="entry name" value="Abhydrolase_6"/>
    <property type="match status" value="1"/>
</dbReference>
<proteinExistence type="predicted"/>
<dbReference type="AlphaFoldDB" id="A0A9P7B6J1"/>
<dbReference type="Proteomes" id="UP000777482">
    <property type="component" value="Unassembled WGS sequence"/>
</dbReference>
<evidence type="ECO:0000259" key="2">
    <source>
        <dbReference type="Pfam" id="PF12697"/>
    </source>
</evidence>
<keyword evidence="4" id="KW-1185">Reference proteome</keyword>
<gene>
    <name evidence="3" type="ORF">C6P46_003214</name>
</gene>
<feature type="domain" description="AB hydrolase-1" evidence="2">
    <location>
        <begin position="154"/>
        <end position="477"/>
    </location>
</feature>
<feature type="region of interest" description="Disordered" evidence="1">
    <location>
        <begin position="61"/>
        <end position="90"/>
    </location>
</feature>
<dbReference type="InterPro" id="IPR050228">
    <property type="entry name" value="Carboxylesterase_BioH"/>
</dbReference>
<dbReference type="SUPFAM" id="SSF53474">
    <property type="entry name" value="alpha/beta-Hydrolases"/>
    <property type="match status" value="1"/>
</dbReference>
<dbReference type="InterPro" id="IPR029058">
    <property type="entry name" value="AB_hydrolase_fold"/>
</dbReference>
<feature type="region of interest" description="Disordered" evidence="1">
    <location>
        <begin position="1"/>
        <end position="45"/>
    </location>
</feature>
<protein>
    <recommendedName>
        <fullName evidence="2">AB hydrolase-1 domain-containing protein</fullName>
    </recommendedName>
</protein>
<feature type="region of interest" description="Disordered" evidence="1">
    <location>
        <begin position="487"/>
        <end position="507"/>
    </location>
</feature>
<dbReference type="InterPro" id="IPR000073">
    <property type="entry name" value="AB_hydrolase_1"/>
</dbReference>
<reference evidence="3 4" key="1">
    <citation type="submission" date="2020-11" db="EMBL/GenBank/DDBJ databases">
        <title>Kefir isolates.</title>
        <authorList>
            <person name="Marcisauskas S."/>
            <person name="Kim Y."/>
            <person name="Blasche S."/>
        </authorList>
    </citation>
    <scope>NUCLEOTIDE SEQUENCE [LARGE SCALE GENOMIC DNA]</scope>
    <source>
        <strain evidence="3 4">KR</strain>
    </source>
</reference>
<dbReference type="OrthoDB" id="94039at2759"/>
<name>A0A9P7B6J1_RHOMI</name>
<accession>A0A9P7B6J1</accession>